<dbReference type="AlphaFoldDB" id="A0A1I6DLB0"/>
<gene>
    <name evidence="1" type="ORF">SAMN05660706_11332</name>
</gene>
<dbReference type="OrthoDB" id="1806598at2"/>
<dbReference type="EMBL" id="FOYM01000013">
    <property type="protein sequence ID" value="SFR06255.1"/>
    <property type="molecule type" value="Genomic_DNA"/>
</dbReference>
<protein>
    <recommendedName>
        <fullName evidence="3">Lumazine-binding</fullName>
    </recommendedName>
</protein>
<name>A0A1I6DLB0_9FIRM</name>
<evidence type="ECO:0000313" key="1">
    <source>
        <dbReference type="EMBL" id="SFR06255.1"/>
    </source>
</evidence>
<evidence type="ECO:0008006" key="3">
    <source>
        <dbReference type="Google" id="ProtNLM"/>
    </source>
</evidence>
<organism evidence="1 2">
    <name type="scientific">Desulfoscipio geothermicus DSM 3669</name>
    <dbReference type="NCBI Taxonomy" id="1121426"/>
    <lineage>
        <taxon>Bacteria</taxon>
        <taxon>Bacillati</taxon>
        <taxon>Bacillota</taxon>
        <taxon>Clostridia</taxon>
        <taxon>Eubacteriales</taxon>
        <taxon>Desulfallaceae</taxon>
        <taxon>Desulfoscipio</taxon>
    </lineage>
</organism>
<accession>A0A1I6DLB0</accession>
<dbReference type="RefSeq" id="WP_092483272.1">
    <property type="nucleotide sequence ID" value="NZ_FOYM01000013.1"/>
</dbReference>
<proteinExistence type="predicted"/>
<dbReference type="STRING" id="39060.SAMN05660706_11332"/>
<reference evidence="2" key="1">
    <citation type="submission" date="2016-10" db="EMBL/GenBank/DDBJ databases">
        <authorList>
            <person name="Varghese N."/>
            <person name="Submissions S."/>
        </authorList>
    </citation>
    <scope>NUCLEOTIDE SEQUENCE [LARGE SCALE GENOMIC DNA]</scope>
    <source>
        <strain evidence="2">DSM 3669</strain>
    </source>
</reference>
<keyword evidence="2" id="KW-1185">Reference proteome</keyword>
<dbReference type="Proteomes" id="UP000199584">
    <property type="component" value="Unassembled WGS sequence"/>
</dbReference>
<evidence type="ECO:0000313" key="2">
    <source>
        <dbReference type="Proteomes" id="UP000199584"/>
    </source>
</evidence>
<sequence length="157" mass="18078">MFVKPCLTVLIGVVIYFNSLAVVSSVCEPDKTKENQLVRQIVKQAVEYNDWVNGENYEQDLIKYYTGQALENILNAVKDFRKTSTDWYSLTFLQNCHIVYNDGNLAIAVVLLKEVDITNYDLQLLQAIFTLHKTTDGWRIINVDFPQTPYDNGFNNN</sequence>